<keyword evidence="10" id="KW-1185">Reference proteome</keyword>
<keyword evidence="2" id="KW-0813">Transport</keyword>
<organism evidence="9 10">
    <name type="scientific">Nesterenkonia salmonea</name>
    <dbReference type="NCBI Taxonomy" id="1804987"/>
    <lineage>
        <taxon>Bacteria</taxon>
        <taxon>Bacillati</taxon>
        <taxon>Actinomycetota</taxon>
        <taxon>Actinomycetes</taxon>
        <taxon>Micrococcales</taxon>
        <taxon>Micrococcaceae</taxon>
        <taxon>Nesterenkonia</taxon>
    </lineage>
</organism>
<reference evidence="9 10" key="1">
    <citation type="submission" date="2019-05" db="EMBL/GenBank/DDBJ databases">
        <title>Nesterenkonia sp. GY074 isolated from the Southern Atlantic Ocean.</title>
        <authorList>
            <person name="Zhang G."/>
        </authorList>
    </citation>
    <scope>NUCLEOTIDE SEQUENCE [LARGE SCALE GENOMIC DNA]</scope>
    <source>
        <strain evidence="9 10">GY074</strain>
    </source>
</reference>
<dbReference type="InterPro" id="IPR038729">
    <property type="entry name" value="Rad50/SbcC_AAA"/>
</dbReference>
<evidence type="ECO:0000256" key="7">
    <source>
        <dbReference type="ARBA" id="ARBA00023136"/>
    </source>
</evidence>
<dbReference type="Proteomes" id="UP000310458">
    <property type="component" value="Unassembled WGS sequence"/>
</dbReference>
<dbReference type="InterPro" id="IPR027417">
    <property type="entry name" value="P-loop_NTPase"/>
</dbReference>
<evidence type="ECO:0000313" key="9">
    <source>
        <dbReference type="EMBL" id="TLP94476.1"/>
    </source>
</evidence>
<dbReference type="PANTHER" id="PTHR42771:SF2">
    <property type="entry name" value="IRON(3+)-HYDROXAMATE IMPORT ATP-BINDING PROTEIN FHUC"/>
    <property type="match status" value="1"/>
</dbReference>
<dbReference type="AlphaFoldDB" id="A0A5R9BAH2"/>
<gene>
    <name evidence="9" type="ORF">FEF26_11795</name>
</gene>
<comment type="caution">
    <text evidence="9">The sequence shown here is derived from an EMBL/GenBank/DDBJ whole genome shotgun (WGS) entry which is preliminary data.</text>
</comment>
<dbReference type="InterPro" id="IPR051535">
    <property type="entry name" value="Siderophore_ABC-ATPase"/>
</dbReference>
<keyword evidence="7" id="KW-0472">Membrane</keyword>
<dbReference type="SMART" id="SM00382">
    <property type="entry name" value="AAA"/>
    <property type="match status" value="1"/>
</dbReference>
<dbReference type="Pfam" id="PF13476">
    <property type="entry name" value="AAA_23"/>
    <property type="match status" value="1"/>
</dbReference>
<evidence type="ECO:0000259" key="8">
    <source>
        <dbReference type="SMART" id="SM00382"/>
    </source>
</evidence>
<feature type="domain" description="AAA+ ATPase" evidence="8">
    <location>
        <begin position="81"/>
        <end position="249"/>
    </location>
</feature>
<evidence type="ECO:0000256" key="2">
    <source>
        <dbReference type="ARBA" id="ARBA00022448"/>
    </source>
</evidence>
<dbReference type="Gene3D" id="3.40.50.300">
    <property type="entry name" value="P-loop containing nucleotide triphosphate hydrolases"/>
    <property type="match status" value="2"/>
</dbReference>
<evidence type="ECO:0000256" key="4">
    <source>
        <dbReference type="ARBA" id="ARBA00022496"/>
    </source>
</evidence>
<dbReference type="GO" id="GO:0006826">
    <property type="term" value="P:iron ion transport"/>
    <property type="evidence" value="ECO:0007669"/>
    <property type="project" value="UniProtKB-KW"/>
</dbReference>
<protein>
    <submittedName>
        <fullName evidence="9">AAA family ATPase</fullName>
    </submittedName>
</protein>
<keyword evidence="6" id="KW-0406">Ion transport</keyword>
<dbReference type="GO" id="GO:0006302">
    <property type="term" value="P:double-strand break repair"/>
    <property type="evidence" value="ECO:0007669"/>
    <property type="project" value="InterPro"/>
</dbReference>
<keyword evidence="4" id="KW-0410">Iron transport</keyword>
<dbReference type="GO" id="GO:0016887">
    <property type="term" value="F:ATP hydrolysis activity"/>
    <property type="evidence" value="ECO:0007669"/>
    <property type="project" value="InterPro"/>
</dbReference>
<dbReference type="InterPro" id="IPR003593">
    <property type="entry name" value="AAA+_ATPase"/>
</dbReference>
<name>A0A5R9BAH2_9MICC</name>
<evidence type="ECO:0000313" key="10">
    <source>
        <dbReference type="Proteomes" id="UP000310458"/>
    </source>
</evidence>
<dbReference type="OrthoDB" id="9784297at2"/>
<sequence length="282" mass="31087">MNWPGAKPWRRFCAADPVRILGAAYPVAVPKKSWLDDERPIRGIRVSSDADIDHAAWPATVPAVASFLEQSHPWPDGFEFQAGVTFLVGENGSGKSTLVEGIAEAFGLPAEGGTRNGGASTSSTESPLGEWLNIIRGPGAPRFGFFLRSETMHNYYTWRQGIRGPGPDLHLMSHGESFNSLLESHLDHEQFVQGLVCLDEPEAALSFTSTLGWLAALDRMRSRGTQVICATHSPLLTALPGATILELGDWGIRETTWDQLDIVQSHRRFLEAPERYFRHLLD</sequence>
<evidence type="ECO:0000256" key="5">
    <source>
        <dbReference type="ARBA" id="ARBA00023004"/>
    </source>
</evidence>
<evidence type="ECO:0000256" key="1">
    <source>
        <dbReference type="ARBA" id="ARBA00004202"/>
    </source>
</evidence>
<dbReference type="PANTHER" id="PTHR42771">
    <property type="entry name" value="IRON(3+)-HYDROXAMATE IMPORT ATP-BINDING PROTEIN FHUC"/>
    <property type="match status" value="1"/>
</dbReference>
<keyword evidence="5" id="KW-0408">Iron</keyword>
<dbReference type="EMBL" id="VAVZ01000034">
    <property type="protein sequence ID" value="TLP94476.1"/>
    <property type="molecule type" value="Genomic_DNA"/>
</dbReference>
<evidence type="ECO:0000256" key="6">
    <source>
        <dbReference type="ARBA" id="ARBA00023065"/>
    </source>
</evidence>
<accession>A0A5R9BAH2</accession>
<comment type="subcellular location">
    <subcellularLocation>
        <location evidence="1">Cell membrane</location>
        <topology evidence="1">Peripheral membrane protein</topology>
    </subcellularLocation>
</comment>
<proteinExistence type="predicted"/>
<dbReference type="SUPFAM" id="SSF52540">
    <property type="entry name" value="P-loop containing nucleoside triphosphate hydrolases"/>
    <property type="match status" value="1"/>
</dbReference>
<keyword evidence="3" id="KW-1003">Cell membrane</keyword>
<evidence type="ECO:0000256" key="3">
    <source>
        <dbReference type="ARBA" id="ARBA00022475"/>
    </source>
</evidence>
<dbReference type="GO" id="GO:0005886">
    <property type="term" value="C:plasma membrane"/>
    <property type="evidence" value="ECO:0007669"/>
    <property type="project" value="UniProtKB-SubCell"/>
</dbReference>